<dbReference type="EMBL" id="JFZA02000062">
    <property type="protein sequence ID" value="KFG88330.1"/>
    <property type="molecule type" value="Genomic_DNA"/>
</dbReference>
<keyword evidence="2 5" id="KW-0378">Hydrolase</keyword>
<dbReference type="eggNOG" id="COG0657">
    <property type="taxonomic scope" value="Bacteria"/>
</dbReference>
<dbReference type="GO" id="GO:0016787">
    <property type="term" value="F:hydrolase activity"/>
    <property type="evidence" value="ECO:0007669"/>
    <property type="project" value="UniProtKB-KW"/>
</dbReference>
<dbReference type="Gene3D" id="3.40.50.1820">
    <property type="entry name" value="alpha/beta hydrolase"/>
    <property type="match status" value="1"/>
</dbReference>
<dbReference type="RefSeq" id="WP_051908626.1">
    <property type="nucleotide sequence ID" value="NZ_BCZD01000016.1"/>
</dbReference>
<accession>A0A086P4L2</accession>
<comment type="caution">
    <text evidence="5">The sequence shown here is derived from an EMBL/GenBank/DDBJ whole genome shotgun (WGS) entry which is preliminary data.</text>
</comment>
<evidence type="ECO:0000313" key="6">
    <source>
        <dbReference type="Proteomes" id="UP000024284"/>
    </source>
</evidence>
<dbReference type="InterPro" id="IPR029058">
    <property type="entry name" value="AB_hydrolase_fold"/>
</dbReference>
<dbReference type="PATRIC" id="fig|1219045.3.peg.3972"/>
<name>A0A086P4L2_SPHHM</name>
<dbReference type="InterPro" id="IPR050300">
    <property type="entry name" value="GDXG_lipolytic_enzyme"/>
</dbReference>
<reference evidence="5" key="1">
    <citation type="submission" date="2014-08" db="EMBL/GenBank/DDBJ databases">
        <title>Draft genome sequences of Sphingobium herbicidovorans.</title>
        <authorList>
            <person name="Gan H.M."/>
            <person name="Gan H.Y."/>
            <person name="Savka M.A."/>
        </authorList>
    </citation>
    <scope>NUCLEOTIDE SEQUENCE [LARGE SCALE GENOMIC DNA]</scope>
    <source>
        <strain evidence="5">NBRC 16415</strain>
    </source>
</reference>
<dbReference type="PANTHER" id="PTHR48081:SF8">
    <property type="entry name" value="ALPHA_BETA HYDROLASE FOLD-3 DOMAIN-CONTAINING PROTEIN-RELATED"/>
    <property type="match status" value="1"/>
</dbReference>
<sequence length="291" mass="29860">MTGSGSWTLPPLRQGHPADQALLERRARAGGTGDAAGAVPEAVIGGVRCLLIEPASGAAHGDILYLHGGGYRLGSPWAYIDYARLIADAAERRIILPFYPLAPENPFPAALHAIVAVYRALQDGRSVVIAGDSAGGGLAAALCILAARAGERPAGAILVSPMLDLTAKSASLERNAARDPLFSKAAVQDCAQLYLQGHSPDDPLVSAVNGDPADFPPMLLLTGGAEVLLDEALAFASRLALGDRRVSLHVAPGMGHVWPLMSPGSAEAREAVAAMASFVKGLGTAGSRPST</sequence>
<keyword evidence="6" id="KW-1185">Reference proteome</keyword>
<dbReference type="STRING" id="76947.GCA_002080435_03837"/>
<dbReference type="OrthoDB" id="9806180at2"/>
<comment type="similarity">
    <text evidence="1">Belongs to the 'GDXG' lipolytic enzyme family.</text>
</comment>
<evidence type="ECO:0000259" key="4">
    <source>
        <dbReference type="Pfam" id="PF07859"/>
    </source>
</evidence>
<proteinExistence type="inferred from homology"/>
<evidence type="ECO:0000256" key="3">
    <source>
        <dbReference type="PROSITE-ProRule" id="PRU10038"/>
    </source>
</evidence>
<dbReference type="Proteomes" id="UP000024284">
    <property type="component" value="Unassembled WGS sequence"/>
</dbReference>
<organism evidence="5 6">
    <name type="scientific">Sphingobium herbicidovorans (strain ATCC 700291 / DSM 11019 / CCUG 56400 / KCTC 2939 / LMG 18315 / NBRC 16415 / MH)</name>
    <name type="common">Sphingomonas herbicidovorans</name>
    <dbReference type="NCBI Taxonomy" id="1219045"/>
    <lineage>
        <taxon>Bacteria</taxon>
        <taxon>Pseudomonadati</taxon>
        <taxon>Pseudomonadota</taxon>
        <taxon>Alphaproteobacteria</taxon>
        <taxon>Sphingomonadales</taxon>
        <taxon>Sphingomonadaceae</taxon>
        <taxon>Sphingobium</taxon>
    </lineage>
</organism>
<protein>
    <submittedName>
        <fullName evidence="5">Hydrolase</fullName>
    </submittedName>
</protein>
<dbReference type="InterPro" id="IPR013094">
    <property type="entry name" value="AB_hydrolase_3"/>
</dbReference>
<dbReference type="InterPro" id="IPR033140">
    <property type="entry name" value="Lipase_GDXG_put_SER_AS"/>
</dbReference>
<dbReference type="SUPFAM" id="SSF53474">
    <property type="entry name" value="alpha/beta-Hydrolases"/>
    <property type="match status" value="1"/>
</dbReference>
<evidence type="ECO:0000256" key="2">
    <source>
        <dbReference type="ARBA" id="ARBA00022801"/>
    </source>
</evidence>
<gene>
    <name evidence="5" type="ORF">BV98_003913</name>
</gene>
<dbReference type="Pfam" id="PF07859">
    <property type="entry name" value="Abhydrolase_3"/>
    <property type="match status" value="1"/>
</dbReference>
<evidence type="ECO:0000256" key="1">
    <source>
        <dbReference type="ARBA" id="ARBA00010515"/>
    </source>
</evidence>
<dbReference type="AlphaFoldDB" id="A0A086P4L2"/>
<feature type="active site" evidence="3">
    <location>
        <position position="133"/>
    </location>
</feature>
<feature type="domain" description="Alpha/beta hydrolase fold-3" evidence="4">
    <location>
        <begin position="63"/>
        <end position="258"/>
    </location>
</feature>
<dbReference type="PROSITE" id="PS01174">
    <property type="entry name" value="LIPASE_GDXG_SER"/>
    <property type="match status" value="1"/>
</dbReference>
<evidence type="ECO:0000313" key="5">
    <source>
        <dbReference type="EMBL" id="KFG88330.1"/>
    </source>
</evidence>
<dbReference type="PANTHER" id="PTHR48081">
    <property type="entry name" value="AB HYDROLASE SUPERFAMILY PROTEIN C4A8.06C"/>
    <property type="match status" value="1"/>
</dbReference>